<proteinExistence type="inferred from homology"/>
<dbReference type="Pfam" id="PF20421">
    <property type="entry name" value="DHR-2_Lobe_C"/>
    <property type="match status" value="1"/>
</dbReference>
<dbReference type="PROSITE" id="PS50003">
    <property type="entry name" value="PH_DOMAIN"/>
    <property type="match status" value="1"/>
</dbReference>
<dbReference type="Pfam" id="PF14429">
    <property type="entry name" value="DOCK-C2"/>
    <property type="match status" value="1"/>
</dbReference>
<evidence type="ECO:0000256" key="2">
    <source>
        <dbReference type="PROSITE-ProRule" id="PRU00983"/>
    </source>
</evidence>
<dbReference type="GO" id="GO:0005085">
    <property type="term" value="F:guanyl-nucleotide exchange factor activity"/>
    <property type="evidence" value="ECO:0007669"/>
    <property type="project" value="UniProtKB-KW"/>
</dbReference>
<evidence type="ECO:0000256" key="3">
    <source>
        <dbReference type="SAM" id="MobiDB-lite"/>
    </source>
</evidence>
<dbReference type="PANTHER" id="PTHR23317:SF26">
    <property type="entry name" value="ZIZIMIN, ISOFORM K"/>
    <property type="match status" value="1"/>
</dbReference>
<comment type="similarity">
    <text evidence="2">Belongs to the DOCK family.</text>
</comment>
<evidence type="ECO:0000259" key="5">
    <source>
        <dbReference type="PROSITE" id="PS51650"/>
    </source>
</evidence>
<dbReference type="GO" id="GO:0007264">
    <property type="term" value="P:small GTPase-mediated signal transduction"/>
    <property type="evidence" value="ECO:0007669"/>
    <property type="project" value="InterPro"/>
</dbReference>
<dbReference type="Gene3D" id="2.60.40.150">
    <property type="entry name" value="C2 domain"/>
    <property type="match status" value="1"/>
</dbReference>
<name>A0AA39GN56_9BILA</name>
<feature type="compositionally biased region" description="Low complexity" evidence="3">
    <location>
        <begin position="893"/>
        <end position="902"/>
    </location>
</feature>
<organism evidence="7 8">
    <name type="scientific">Steinernema hermaphroditum</name>
    <dbReference type="NCBI Taxonomy" id="289476"/>
    <lineage>
        <taxon>Eukaryota</taxon>
        <taxon>Metazoa</taxon>
        <taxon>Ecdysozoa</taxon>
        <taxon>Nematoda</taxon>
        <taxon>Chromadorea</taxon>
        <taxon>Rhabditida</taxon>
        <taxon>Tylenchina</taxon>
        <taxon>Panagrolaimomorpha</taxon>
        <taxon>Strongyloidoidea</taxon>
        <taxon>Steinernematidae</taxon>
        <taxon>Steinernema</taxon>
    </lineage>
</organism>
<evidence type="ECO:0000313" key="8">
    <source>
        <dbReference type="Proteomes" id="UP001175271"/>
    </source>
</evidence>
<dbReference type="PROSITE" id="PS51650">
    <property type="entry name" value="C2_DOCK"/>
    <property type="match status" value="1"/>
</dbReference>
<reference evidence="7" key="1">
    <citation type="submission" date="2023-06" db="EMBL/GenBank/DDBJ databases">
        <title>Genomic analysis of the entomopathogenic nematode Steinernema hermaphroditum.</title>
        <authorList>
            <person name="Schwarz E.M."/>
            <person name="Heppert J.K."/>
            <person name="Baniya A."/>
            <person name="Schwartz H.T."/>
            <person name="Tan C.-H."/>
            <person name="Antoshechkin I."/>
            <person name="Sternberg P.W."/>
            <person name="Goodrich-Blair H."/>
            <person name="Dillman A.R."/>
        </authorList>
    </citation>
    <scope>NUCLEOTIDE SEQUENCE</scope>
    <source>
        <strain evidence="7">PS9179</strain>
        <tissue evidence="7">Whole animal</tissue>
    </source>
</reference>
<feature type="domain" description="C2 DOCK-type" evidence="5">
    <location>
        <begin position="679"/>
        <end position="857"/>
    </location>
</feature>
<dbReference type="Pfam" id="PF20422">
    <property type="entry name" value="DHR-2_Lobe_B"/>
    <property type="match status" value="1"/>
</dbReference>
<feature type="domain" description="PH" evidence="4">
    <location>
        <begin position="245"/>
        <end position="351"/>
    </location>
</feature>
<comment type="caution">
    <text evidence="7">The sequence shown here is derived from an EMBL/GenBank/DDBJ whole genome shotgun (WGS) entry which is preliminary data.</text>
</comment>
<accession>A0AA39GN56</accession>
<dbReference type="InterPro" id="IPR043161">
    <property type="entry name" value="DOCK_C_lobe_A"/>
</dbReference>
<evidence type="ECO:0000259" key="6">
    <source>
        <dbReference type="PROSITE" id="PS51651"/>
    </source>
</evidence>
<keyword evidence="8" id="KW-1185">Reference proteome</keyword>
<dbReference type="Pfam" id="PF06920">
    <property type="entry name" value="DHR-2_Lobe_A"/>
    <property type="match status" value="1"/>
</dbReference>
<dbReference type="PANTHER" id="PTHR23317">
    <property type="entry name" value="DEDICATOR OF CYTOKINESIS DOCK"/>
    <property type="match status" value="1"/>
</dbReference>
<sequence>MRVHASHTTQSLMTVGGGGTRYLRLREDGDVAEAAIAAGYHLRSMRSSTLRSAASSDDRRSVLSGSSGASTLVESASVRSSQTLVSAVSQKRKFTAAVGRPGQARETREAVRHVISNVNPARKSPIAPPLEYEKFITDKSAQLENDPQRELLLFPRDDLTEVTVGDEPTFSVVKPEDASWLLTQECLRHYSDCCKSIRFNYAKFAGDYEYQPSMSIDDLSTIVFESDLAEDEKAADINQNQLKDETVKEGYLMILPNDVGILDNLKSIKKRYCTVRKDVESNLILDIQKQAGPTIQANSLTVQSANLKTTKKGKTVMEVAFSAGDRKTAVLASEVENDIIQWCAEMNRFLSGADKEDTPNDIESLKSGAGGDSNCGETESLASDDSLGIPGSVWRGRNAAAKALQPPIVKRKNLFNLYWDLDPLPQIPGEGSSFLNSQIESPVKSRASAPIVRTTSMIYFTVELEKLNITLQNEQVEPLFLRMYLFDASDGRRLCEEFQLDIPCDGKMKNAKMMCSVDNPHNNLFLITRVERILADVSPDIYMKSSADVKTVAKYHKSMQTAAAKLRKYRTALAWSVRHIFKTPTDSLKEAQSCPLYKADGKLTDGDLQKFVSDLSKAEKSGKLVILPNASITLKIKFHPKVEDVPKSITGMPDATSEAGVFEMQSFTAAELTPHKSFINQLYIYPLGLTYGNQKSFSKARNIACTVSYVPSKKRQGSNKVILRQDGSYVEAITAVSYHDQNPNFSDEVKMQLPTALDSTDHLLFSFTHISVNTALGPKTQHEPFEVSIGHAWLPLVKNDRLVLENDTQEFSLSVAVSLPQDYINYHAFGLGKGHTGPDIKWVENGRGLFHVRLRLLSSIFTSDLRLQAFFQSCQKFEKVGTSGDSGEKAQRSSSISPSIGSREAERLVESTTEALSCQTKALLDIEISNLIPFLHVALNRLFALLPTCTTDELSLSTLSAIIGIVDKATTSKRKDLLNDFITKHFSSRNRKFGEDETVHSALCKYIPMLMRNINGDTEALAVLYKQLWFLFDVISKSIAESVLDKGLYKSARKDRFPAELLFRIEVLSESVISGIVSKHKLFPKQCRSANTAVANFLRCMLSFIDRGLVFNLIHYAVDKFDLSEARTLRDYKLDLLRILSGHEHYLALSLPILCDRRNIVMRKESCSSASEHSNSSSSNFLSKFFAQVFSSSAVIIELNDVDQYAKYKDHFWLSDQYCSTHFPTGLLLQELNAALREPRDYRRKAIALIRNLLAKHSVDSRFSDTGAQSRIVTLYSPLLQILLKHLEEIKSTTKTVIDTPALSLGLRSPQLDDKKSATLVSTGSSSKAQESMALIEMLDKDEVRDLLLCNLYILHHIPKKVLATIWSQQLTSDASSVTWIIDLLEVSLEMFRYRGRAYHTAHTAKRIRGTTRSIVILPPSSSAVHQEEPVGSDETDSVGLNSVMLEAHLTQEIALIVLETSRILANHIAAKTKHLDSDTTEAAFAALLRLQLSLLDESWPEAVRLHVLAALAVFINVFRSRFFQFGPLDYVSLLIENLLMQLNSRIESVQNAAAALFQLILRSGYDTIHPTLSTRVECNTLLEHLGRPGAQSGVALATLLGNKKPLANSPRFLKGLSRLESLVANYSNKHSDNLFEQACQELIKQLRGVLKATGALAAAANDPIRLADLHIQLADSYRGSAALRCAWFDTLAEAHIGDRWYSEAAVCQAHSLAIIGKELETKGVLQPDWSLMSHINSSIAEEERVFDEKASSTQQAGYTLDNFTAKVEQLVQTLVLSERFEAVGPVCRMAIPVYEAKMDYKALVSMYAELQQAYSRAGEVKTYGKRHLGAYFRVVFYGRLHFKEDDNSEWIYREHGLTSLAEACERLAELVKNSLGHDHVEVVGETDFNINEVKPSVAYLQVTHVKPWLHEEQENNTNYTAHTNIKKFFYESPTIDQSVDETAAVVARQALRRIYLTTESSFPNTNRRQRISHKEEKYMSPLEFACDQLQCKTIEIRRILAAAHQSNGTELVVDQSSAKKVDIKRLQLMLQGAVQPTVNAGPLAFAEAFTSVSQKEKYGEEGLKKLTNAFQEMAVACSDALKINEIAIGQDQTEYHAMLKNAFAAMLERLQQFFGNEIVDEIRDSLGMPQNDSNDNVKDSFSRNHNSLHIFDSIGGVTA</sequence>
<dbReference type="InterPro" id="IPR027007">
    <property type="entry name" value="C2_DOCK-type_domain"/>
</dbReference>
<dbReference type="InterPro" id="IPR046770">
    <property type="entry name" value="DOCKER_Lobe_B"/>
</dbReference>
<dbReference type="InterPro" id="IPR035892">
    <property type="entry name" value="C2_domain_sf"/>
</dbReference>
<feature type="compositionally biased region" description="Polar residues" evidence="3">
    <location>
        <begin position="65"/>
        <end position="75"/>
    </location>
</feature>
<dbReference type="InterPro" id="IPR021816">
    <property type="entry name" value="DOCK_C/D_N"/>
</dbReference>
<evidence type="ECO:0008006" key="9">
    <source>
        <dbReference type="Google" id="ProtNLM"/>
    </source>
</evidence>
<evidence type="ECO:0000313" key="7">
    <source>
        <dbReference type="EMBL" id="KAK0390435.1"/>
    </source>
</evidence>
<dbReference type="InterPro" id="IPR026791">
    <property type="entry name" value="DOCK"/>
</dbReference>
<feature type="region of interest" description="Disordered" evidence="3">
    <location>
        <begin position="880"/>
        <end position="904"/>
    </location>
</feature>
<protein>
    <recommendedName>
        <fullName evidence="9">C2 DOCK-type domain-containing protein</fullName>
    </recommendedName>
</protein>
<dbReference type="InterPro" id="IPR043162">
    <property type="entry name" value="DOCK_C_lobe_C"/>
</dbReference>
<keyword evidence="1" id="KW-0344">Guanine-nucleotide releasing factor</keyword>
<dbReference type="Pfam" id="PF11878">
    <property type="entry name" value="DOCK_C-D_N"/>
    <property type="match status" value="1"/>
</dbReference>
<dbReference type="PROSITE" id="PS51651">
    <property type="entry name" value="DOCKER"/>
    <property type="match status" value="1"/>
</dbReference>
<dbReference type="InterPro" id="IPR027357">
    <property type="entry name" value="DOCKER_dom"/>
</dbReference>
<feature type="domain" description="DOCKER" evidence="6">
    <location>
        <begin position="1676"/>
        <end position="2120"/>
    </location>
</feature>
<dbReference type="InterPro" id="IPR046769">
    <property type="entry name" value="DOCKER_Lobe_A"/>
</dbReference>
<dbReference type="Gene3D" id="1.20.58.740">
    <property type="match status" value="1"/>
</dbReference>
<gene>
    <name evidence="7" type="ORF">QR680_019352</name>
</gene>
<evidence type="ECO:0000259" key="4">
    <source>
        <dbReference type="PROSITE" id="PS50003"/>
    </source>
</evidence>
<dbReference type="Proteomes" id="UP001175271">
    <property type="component" value="Unassembled WGS sequence"/>
</dbReference>
<dbReference type="EMBL" id="JAUCMV010000006">
    <property type="protein sequence ID" value="KAK0390435.1"/>
    <property type="molecule type" value="Genomic_DNA"/>
</dbReference>
<dbReference type="Gene3D" id="1.25.40.410">
    <property type="match status" value="1"/>
</dbReference>
<dbReference type="InterPro" id="IPR001849">
    <property type="entry name" value="PH_domain"/>
</dbReference>
<dbReference type="InterPro" id="IPR046773">
    <property type="entry name" value="DOCKER_Lobe_C"/>
</dbReference>
<evidence type="ECO:0000256" key="1">
    <source>
        <dbReference type="ARBA" id="ARBA00022658"/>
    </source>
</evidence>
<feature type="region of interest" description="Disordered" evidence="3">
    <location>
        <begin position="50"/>
        <end position="75"/>
    </location>
</feature>
<feature type="region of interest" description="Disordered" evidence="3">
    <location>
        <begin position="353"/>
        <end position="384"/>
    </location>
</feature>